<gene>
    <name evidence="1" type="ORF">Hsar01_03321</name>
</gene>
<evidence type="ECO:0000313" key="2">
    <source>
        <dbReference type="Proteomes" id="UP001476282"/>
    </source>
</evidence>
<reference evidence="1 2" key="1">
    <citation type="submission" date="2024-02" db="EMBL/GenBank/DDBJ databases">
        <title>Haloferula sargassicola NBRC 104335.</title>
        <authorList>
            <person name="Ichikawa N."/>
            <person name="Katano-Makiyama Y."/>
            <person name="Hidaka K."/>
        </authorList>
    </citation>
    <scope>NUCLEOTIDE SEQUENCE [LARGE SCALE GENOMIC DNA]</scope>
    <source>
        <strain evidence="1 2">NBRC 104335</strain>
    </source>
</reference>
<dbReference type="EMBL" id="BAABRI010000020">
    <property type="protein sequence ID" value="GAA5484082.1"/>
    <property type="molecule type" value="Genomic_DNA"/>
</dbReference>
<keyword evidence="2" id="KW-1185">Reference proteome</keyword>
<sequence length="226" mass="26495">MRPIEADYRLSWKGMIDAGSIQFVFGETHQRTTFSARAKGGSRGMAAKLFPFQFEYRTLIDPRTLQPKRFDGWETDKKDTTELCTRWSGEEIEAREVIHPHGMDRVFHREHQFEFEPVLDVFSAMLHVRSQPLEQGERHRFVIYPQSSAYLVETVVTGREDKFGKPAIRMELDMRRIGEGMKLEPYKKLRQATFWLADDRDRLLLELRAKVFIGDVRMSLTGARPR</sequence>
<name>A0ABP9UTP6_9BACT</name>
<proteinExistence type="predicted"/>
<organism evidence="1 2">
    <name type="scientific">Haloferula sargassicola</name>
    <dbReference type="NCBI Taxonomy" id="490096"/>
    <lineage>
        <taxon>Bacteria</taxon>
        <taxon>Pseudomonadati</taxon>
        <taxon>Verrucomicrobiota</taxon>
        <taxon>Verrucomicrobiia</taxon>
        <taxon>Verrucomicrobiales</taxon>
        <taxon>Verrucomicrobiaceae</taxon>
        <taxon>Haloferula</taxon>
    </lineage>
</organism>
<protein>
    <recommendedName>
        <fullName evidence="3">DUF3108 domain-containing protein</fullName>
    </recommendedName>
</protein>
<evidence type="ECO:0008006" key="3">
    <source>
        <dbReference type="Google" id="ProtNLM"/>
    </source>
</evidence>
<evidence type="ECO:0000313" key="1">
    <source>
        <dbReference type="EMBL" id="GAA5484082.1"/>
    </source>
</evidence>
<dbReference type="Pfam" id="PF11306">
    <property type="entry name" value="DUF3108"/>
    <property type="match status" value="1"/>
</dbReference>
<dbReference type="Proteomes" id="UP001476282">
    <property type="component" value="Unassembled WGS sequence"/>
</dbReference>
<dbReference type="InterPro" id="IPR021457">
    <property type="entry name" value="DUF3108"/>
</dbReference>
<accession>A0ABP9UTP6</accession>
<comment type="caution">
    <text evidence="1">The sequence shown here is derived from an EMBL/GenBank/DDBJ whole genome shotgun (WGS) entry which is preliminary data.</text>
</comment>